<reference evidence="1" key="1">
    <citation type="journal article" date="2014" name="Science">
        <title>Plant genetics. Early allopolyploid evolution in the post-Neolithic Brassica napus oilseed genome.</title>
        <authorList>
            <person name="Chalhoub B."/>
            <person name="Denoeud F."/>
            <person name="Liu S."/>
            <person name="Parkin I.A."/>
            <person name="Tang H."/>
            <person name="Wang X."/>
            <person name="Chiquet J."/>
            <person name="Belcram H."/>
            <person name="Tong C."/>
            <person name="Samans B."/>
            <person name="Correa M."/>
            <person name="Da Silva C."/>
            <person name="Just J."/>
            <person name="Falentin C."/>
            <person name="Koh C.S."/>
            <person name="Le Clainche I."/>
            <person name="Bernard M."/>
            <person name="Bento P."/>
            <person name="Noel B."/>
            <person name="Labadie K."/>
            <person name="Alberti A."/>
            <person name="Charles M."/>
            <person name="Arnaud D."/>
            <person name="Guo H."/>
            <person name="Daviaud C."/>
            <person name="Alamery S."/>
            <person name="Jabbari K."/>
            <person name="Zhao M."/>
            <person name="Edger P.P."/>
            <person name="Chelaifa H."/>
            <person name="Tack D."/>
            <person name="Lassalle G."/>
            <person name="Mestiri I."/>
            <person name="Schnel N."/>
            <person name="Le Paslier M.C."/>
            <person name="Fan G."/>
            <person name="Renault V."/>
            <person name="Bayer P.E."/>
            <person name="Golicz A.A."/>
            <person name="Manoli S."/>
            <person name="Lee T.H."/>
            <person name="Thi V.H."/>
            <person name="Chalabi S."/>
            <person name="Hu Q."/>
            <person name="Fan C."/>
            <person name="Tollenaere R."/>
            <person name="Lu Y."/>
            <person name="Battail C."/>
            <person name="Shen J."/>
            <person name="Sidebottom C.H."/>
            <person name="Wang X."/>
            <person name="Canaguier A."/>
            <person name="Chauveau A."/>
            <person name="Berard A."/>
            <person name="Deniot G."/>
            <person name="Guan M."/>
            <person name="Liu Z."/>
            <person name="Sun F."/>
            <person name="Lim Y.P."/>
            <person name="Lyons E."/>
            <person name="Town C.D."/>
            <person name="Bancroft I."/>
            <person name="Wang X."/>
            <person name="Meng J."/>
            <person name="Ma J."/>
            <person name="Pires J.C."/>
            <person name="King G.J."/>
            <person name="Brunel D."/>
            <person name="Delourme R."/>
            <person name="Renard M."/>
            <person name="Aury J.M."/>
            <person name="Adams K.L."/>
            <person name="Batley J."/>
            <person name="Snowdon R.J."/>
            <person name="Tost J."/>
            <person name="Edwards D."/>
            <person name="Zhou Y."/>
            <person name="Hua W."/>
            <person name="Sharpe A.G."/>
            <person name="Paterson A.H."/>
            <person name="Guan C."/>
            <person name="Wincker P."/>
        </authorList>
    </citation>
    <scope>NUCLEOTIDE SEQUENCE [LARGE SCALE GENOMIC DNA]</scope>
</reference>
<proteinExistence type="predicted"/>
<gene>
    <name evidence="1" type="primary">BnaUnng01780D</name>
    <name evidence="1" type="ORF">GSBRNA2T00057836001</name>
</gene>
<organism evidence="1">
    <name type="scientific">Brassica napus</name>
    <name type="common">Rape</name>
    <dbReference type="NCBI Taxonomy" id="3708"/>
    <lineage>
        <taxon>Eukaryota</taxon>
        <taxon>Viridiplantae</taxon>
        <taxon>Streptophyta</taxon>
        <taxon>Embryophyta</taxon>
        <taxon>Tracheophyta</taxon>
        <taxon>Spermatophyta</taxon>
        <taxon>Magnoliopsida</taxon>
        <taxon>eudicotyledons</taxon>
        <taxon>Gunneridae</taxon>
        <taxon>Pentapetalae</taxon>
        <taxon>rosids</taxon>
        <taxon>malvids</taxon>
        <taxon>Brassicales</taxon>
        <taxon>Brassicaceae</taxon>
        <taxon>Brassiceae</taxon>
        <taxon>Brassica</taxon>
    </lineage>
</organism>
<evidence type="ECO:0000313" key="1">
    <source>
        <dbReference type="EMBL" id="CDY67007.1"/>
    </source>
</evidence>
<name>A0A078JNP7_BRANA</name>
<dbReference type="EMBL" id="LK035670">
    <property type="protein sequence ID" value="CDY67007.1"/>
    <property type="molecule type" value="Genomic_DNA"/>
</dbReference>
<dbReference type="PaxDb" id="3708-A0A078JNP7"/>
<protein>
    <submittedName>
        <fullName evidence="1">BnaUnng01780D protein</fullName>
    </submittedName>
</protein>
<sequence length="11" mass="1114">MLQVGGLPAKT</sequence>
<accession>A0A078JNP7</accession>
<reference evidence="1" key="2">
    <citation type="submission" date="2014-06" db="EMBL/GenBank/DDBJ databases">
        <authorList>
            <person name="Genoscope - CEA"/>
        </authorList>
    </citation>
    <scope>NUCLEOTIDE SEQUENCE</scope>
</reference>